<gene>
    <name evidence="12" type="ORF">CYLTODRAFT_160952</name>
</gene>
<evidence type="ECO:0000256" key="5">
    <source>
        <dbReference type="ARBA" id="ARBA00022771"/>
    </source>
</evidence>
<keyword evidence="5 9" id="KW-0863">Zinc-finger</keyword>
<dbReference type="InterPro" id="IPR058746">
    <property type="entry name" value="Znf_RING-type_Topors"/>
</dbReference>
<dbReference type="GO" id="GO:0000209">
    <property type="term" value="P:protein polyubiquitination"/>
    <property type="evidence" value="ECO:0007669"/>
    <property type="project" value="TreeGrafter"/>
</dbReference>
<dbReference type="PANTHER" id="PTHR46077">
    <property type="entry name" value="E3 UBIQUITIN-PROTEIN LIGASE TOPORS"/>
    <property type="match status" value="1"/>
</dbReference>
<evidence type="ECO:0000256" key="8">
    <source>
        <dbReference type="ARBA" id="ARBA00023163"/>
    </source>
</evidence>
<keyword evidence="4" id="KW-0479">Metal-binding</keyword>
<dbReference type="InterPro" id="IPR018957">
    <property type="entry name" value="Znf_C3HC4_RING-type"/>
</dbReference>
<dbReference type="InterPro" id="IPR001841">
    <property type="entry name" value="Znf_RING"/>
</dbReference>
<dbReference type="CDD" id="cd16574">
    <property type="entry name" value="RING-HC_Topors"/>
    <property type="match status" value="1"/>
</dbReference>
<dbReference type="STRING" id="1314674.A0A0D7BK50"/>
<name>A0A0D7BK50_9AGAR</name>
<evidence type="ECO:0000256" key="7">
    <source>
        <dbReference type="ARBA" id="ARBA00023015"/>
    </source>
</evidence>
<dbReference type="Proteomes" id="UP000054007">
    <property type="component" value="Unassembled WGS sequence"/>
</dbReference>
<keyword evidence="3" id="KW-0808">Transferase</keyword>
<reference evidence="12 13" key="1">
    <citation type="journal article" date="2015" name="Fungal Genet. Biol.">
        <title>Evolution of novel wood decay mechanisms in Agaricales revealed by the genome sequences of Fistulina hepatica and Cylindrobasidium torrendii.</title>
        <authorList>
            <person name="Floudas D."/>
            <person name="Held B.W."/>
            <person name="Riley R."/>
            <person name="Nagy L.G."/>
            <person name="Koehler G."/>
            <person name="Ransdell A.S."/>
            <person name="Younus H."/>
            <person name="Chow J."/>
            <person name="Chiniquy J."/>
            <person name="Lipzen A."/>
            <person name="Tritt A."/>
            <person name="Sun H."/>
            <person name="Haridas S."/>
            <person name="LaButti K."/>
            <person name="Ohm R.A."/>
            <person name="Kues U."/>
            <person name="Blanchette R.A."/>
            <person name="Grigoriev I.V."/>
            <person name="Minto R.E."/>
            <person name="Hibbett D.S."/>
        </authorList>
    </citation>
    <scope>NUCLEOTIDE SEQUENCE [LARGE SCALE GENOMIC DNA]</scope>
    <source>
        <strain evidence="12 13">FP15055 ss-10</strain>
    </source>
</reference>
<feature type="domain" description="RING-type" evidence="11">
    <location>
        <begin position="12"/>
        <end position="51"/>
    </location>
</feature>
<dbReference type="AlphaFoldDB" id="A0A0D7BK50"/>
<dbReference type="SMART" id="SM00184">
    <property type="entry name" value="RING"/>
    <property type="match status" value="1"/>
</dbReference>
<keyword evidence="13" id="KW-1185">Reference proteome</keyword>
<evidence type="ECO:0000256" key="3">
    <source>
        <dbReference type="ARBA" id="ARBA00022679"/>
    </source>
</evidence>
<evidence type="ECO:0000256" key="10">
    <source>
        <dbReference type="SAM" id="MobiDB-lite"/>
    </source>
</evidence>
<dbReference type="EC" id="2.3.2.27" evidence="2"/>
<keyword evidence="6" id="KW-0862">Zinc</keyword>
<dbReference type="GO" id="GO:0006513">
    <property type="term" value="P:protein monoubiquitination"/>
    <property type="evidence" value="ECO:0007669"/>
    <property type="project" value="TreeGrafter"/>
</dbReference>
<evidence type="ECO:0000256" key="6">
    <source>
        <dbReference type="ARBA" id="ARBA00022833"/>
    </source>
</evidence>
<evidence type="ECO:0000256" key="4">
    <source>
        <dbReference type="ARBA" id="ARBA00022723"/>
    </source>
</evidence>
<dbReference type="GO" id="GO:0008270">
    <property type="term" value="F:zinc ion binding"/>
    <property type="evidence" value="ECO:0007669"/>
    <property type="project" value="UniProtKB-KW"/>
</dbReference>
<dbReference type="PROSITE" id="PS00518">
    <property type="entry name" value="ZF_RING_1"/>
    <property type="match status" value="1"/>
</dbReference>
<dbReference type="Gene3D" id="3.30.40.10">
    <property type="entry name" value="Zinc/RING finger domain, C3HC4 (zinc finger)"/>
    <property type="match status" value="1"/>
</dbReference>
<feature type="region of interest" description="Disordered" evidence="10">
    <location>
        <begin position="427"/>
        <end position="449"/>
    </location>
</feature>
<evidence type="ECO:0000256" key="1">
    <source>
        <dbReference type="ARBA" id="ARBA00000900"/>
    </source>
</evidence>
<feature type="compositionally biased region" description="Low complexity" evidence="10">
    <location>
        <begin position="325"/>
        <end position="337"/>
    </location>
</feature>
<dbReference type="GO" id="GO:0061630">
    <property type="term" value="F:ubiquitin protein ligase activity"/>
    <property type="evidence" value="ECO:0007669"/>
    <property type="project" value="UniProtKB-EC"/>
</dbReference>
<evidence type="ECO:0000313" key="13">
    <source>
        <dbReference type="Proteomes" id="UP000054007"/>
    </source>
</evidence>
<sequence>MAQNGTGDVESCSICLHTYKDRAIVPTCSHEFCFGCILEWSEQSSKCPLCNQIIGDYLIHRFRGRYDYQKHYLVKRDMANPTPGPSRQQRRERRYREEVDRLEESIEKRRAIYYWGLYAKHVASNMFTKYRPYPSPQNFAASDDMVRRTTSFLRRELRIWPNLDVEFLTTFTISIMKSIDIRSESAVKLISEFLDPDGGKDNAEHFAHEVYSYVRSPYRDLFVYDTVVQYDEPPERDVRWHGPRSRTTTPSPEPSVSPPRRARRPRSPSPVRPSVRRRSSPSPARSDISWSPSGRIYTHTGVQDDSPPPTPVPAPQLAQQHRARSPPSHSLSPSSPSVCSTVEELVPKPAQIVEPTPLVPRTQSLVGHPKRPLRSALESVHAHLGFANSRLSTQKGPSTPLVVTEQPEPCNSKQAEIRRRLLALKADTTQTQEDRTPEQTIDSVGSERERNLRLRARLAAEKRRATCAPESLHGL</sequence>
<evidence type="ECO:0000256" key="2">
    <source>
        <dbReference type="ARBA" id="ARBA00012483"/>
    </source>
</evidence>
<feature type="region of interest" description="Disordered" evidence="10">
    <location>
        <begin position="390"/>
        <end position="411"/>
    </location>
</feature>
<accession>A0A0D7BK50</accession>
<protein>
    <recommendedName>
        <fullName evidence="2">RING-type E3 ubiquitin transferase</fullName>
        <ecNumber evidence="2">2.3.2.27</ecNumber>
    </recommendedName>
</protein>
<dbReference type="InterPro" id="IPR013083">
    <property type="entry name" value="Znf_RING/FYVE/PHD"/>
</dbReference>
<evidence type="ECO:0000259" key="11">
    <source>
        <dbReference type="PROSITE" id="PS50089"/>
    </source>
</evidence>
<evidence type="ECO:0000313" key="12">
    <source>
        <dbReference type="EMBL" id="KIY70913.1"/>
    </source>
</evidence>
<feature type="region of interest" description="Disordered" evidence="10">
    <location>
        <begin position="235"/>
        <end position="341"/>
    </location>
</feature>
<keyword evidence="8" id="KW-0804">Transcription</keyword>
<proteinExistence type="predicted"/>
<dbReference type="Pfam" id="PF00097">
    <property type="entry name" value="zf-C3HC4"/>
    <property type="match status" value="1"/>
</dbReference>
<dbReference type="PANTHER" id="PTHR46077:SF1">
    <property type="entry name" value="TOP1 BINDING ARGININE_SERINE RICH PROTEIN, E3 UBIQUITIN LIGASE"/>
    <property type="match status" value="1"/>
</dbReference>
<dbReference type="SUPFAM" id="SSF57850">
    <property type="entry name" value="RING/U-box"/>
    <property type="match status" value="1"/>
</dbReference>
<dbReference type="InterPro" id="IPR017907">
    <property type="entry name" value="Znf_RING_CS"/>
</dbReference>
<dbReference type="OrthoDB" id="21204at2759"/>
<comment type="catalytic activity">
    <reaction evidence="1">
        <text>S-ubiquitinyl-[E2 ubiquitin-conjugating enzyme]-L-cysteine + [acceptor protein]-L-lysine = [E2 ubiquitin-conjugating enzyme]-L-cysteine + N(6)-ubiquitinyl-[acceptor protein]-L-lysine.</text>
        <dbReference type="EC" id="2.3.2.27"/>
    </reaction>
</comment>
<dbReference type="EMBL" id="KN880461">
    <property type="protein sequence ID" value="KIY70913.1"/>
    <property type="molecule type" value="Genomic_DNA"/>
</dbReference>
<evidence type="ECO:0000256" key="9">
    <source>
        <dbReference type="PROSITE-ProRule" id="PRU00175"/>
    </source>
</evidence>
<dbReference type="PROSITE" id="PS50089">
    <property type="entry name" value="ZF_RING_2"/>
    <property type="match status" value="1"/>
</dbReference>
<keyword evidence="7" id="KW-0805">Transcription regulation</keyword>
<organism evidence="12 13">
    <name type="scientific">Cylindrobasidium torrendii FP15055 ss-10</name>
    <dbReference type="NCBI Taxonomy" id="1314674"/>
    <lineage>
        <taxon>Eukaryota</taxon>
        <taxon>Fungi</taxon>
        <taxon>Dikarya</taxon>
        <taxon>Basidiomycota</taxon>
        <taxon>Agaricomycotina</taxon>
        <taxon>Agaricomycetes</taxon>
        <taxon>Agaricomycetidae</taxon>
        <taxon>Agaricales</taxon>
        <taxon>Marasmiineae</taxon>
        <taxon>Physalacriaceae</taxon>
        <taxon>Cylindrobasidium</taxon>
    </lineage>
</organism>